<sequence>MLEMVNNRIVYLGDFRLIICNRK</sequence>
<dbReference type="AlphaFoldDB" id="A0A2P2P6D3"/>
<name>A0A2P2P6D3_RHIMU</name>
<evidence type="ECO:0000313" key="1">
    <source>
        <dbReference type="EMBL" id="MBX50223.1"/>
    </source>
</evidence>
<dbReference type="EMBL" id="GGEC01069739">
    <property type="protein sequence ID" value="MBX50223.1"/>
    <property type="molecule type" value="Transcribed_RNA"/>
</dbReference>
<proteinExistence type="predicted"/>
<protein>
    <submittedName>
        <fullName evidence="1">Uncharacterized protein</fullName>
    </submittedName>
</protein>
<accession>A0A2P2P6D3</accession>
<organism evidence="1">
    <name type="scientific">Rhizophora mucronata</name>
    <name type="common">Asiatic mangrove</name>
    <dbReference type="NCBI Taxonomy" id="61149"/>
    <lineage>
        <taxon>Eukaryota</taxon>
        <taxon>Viridiplantae</taxon>
        <taxon>Streptophyta</taxon>
        <taxon>Embryophyta</taxon>
        <taxon>Tracheophyta</taxon>
        <taxon>Spermatophyta</taxon>
        <taxon>Magnoliopsida</taxon>
        <taxon>eudicotyledons</taxon>
        <taxon>Gunneridae</taxon>
        <taxon>Pentapetalae</taxon>
        <taxon>rosids</taxon>
        <taxon>fabids</taxon>
        <taxon>Malpighiales</taxon>
        <taxon>Rhizophoraceae</taxon>
        <taxon>Rhizophora</taxon>
    </lineage>
</organism>
<reference evidence="1" key="1">
    <citation type="submission" date="2018-02" db="EMBL/GenBank/DDBJ databases">
        <title>Rhizophora mucronata_Transcriptome.</title>
        <authorList>
            <person name="Meera S.P."/>
            <person name="Sreeshan A."/>
            <person name="Augustine A."/>
        </authorList>
    </citation>
    <scope>NUCLEOTIDE SEQUENCE</scope>
    <source>
        <tissue evidence="1">Leaf</tissue>
    </source>
</reference>